<protein>
    <submittedName>
        <fullName evidence="1">Uncharacterized protein</fullName>
    </submittedName>
</protein>
<dbReference type="EMBL" id="JAPFFF010000024">
    <property type="protein sequence ID" value="KAK8850185.1"/>
    <property type="molecule type" value="Genomic_DNA"/>
</dbReference>
<sequence>MIKHSSFYLKKNSDIANISPCYTTEKDKETLLALILTKQCYKINTYEIISKCNLIVHKIHIRFKAETELLDTKSILSILNVLTKGKVHIDTKIDDFDKIMKNCFEIAKVPLVIDKTSIEPQINEIGIDEAMKEFKIKDQIQAEYVELIKKLKPWIFEDIESKPNLDKNIKDLRDTRINVNRIAACNYEFPLILSKETILKIQSQKIFSIVNCPNSKYTW</sequence>
<organism evidence="1 3">
    <name type="scientific">Tritrichomonas musculus</name>
    <dbReference type="NCBI Taxonomy" id="1915356"/>
    <lineage>
        <taxon>Eukaryota</taxon>
        <taxon>Metamonada</taxon>
        <taxon>Parabasalia</taxon>
        <taxon>Tritrichomonadida</taxon>
        <taxon>Tritrichomonadidae</taxon>
        <taxon>Tritrichomonas</taxon>
    </lineage>
</organism>
<gene>
    <name evidence="2" type="ORF">M9Y10_018308</name>
    <name evidence="1" type="ORF">M9Y10_026155</name>
</gene>
<evidence type="ECO:0000313" key="3">
    <source>
        <dbReference type="Proteomes" id="UP001470230"/>
    </source>
</evidence>
<name>A0ABR2GM80_9EUKA</name>
<evidence type="ECO:0000313" key="2">
    <source>
        <dbReference type="EMBL" id="KAK8850185.1"/>
    </source>
</evidence>
<reference evidence="1 3" key="1">
    <citation type="submission" date="2024-04" db="EMBL/GenBank/DDBJ databases">
        <title>Tritrichomonas musculus Genome.</title>
        <authorList>
            <person name="Alves-Ferreira E."/>
            <person name="Grigg M."/>
            <person name="Lorenzi H."/>
            <person name="Galac M."/>
        </authorList>
    </citation>
    <scope>NUCLEOTIDE SEQUENCE [LARGE SCALE GENOMIC DNA]</scope>
    <source>
        <strain evidence="1 3">EAF2021</strain>
    </source>
</reference>
<accession>A0ABR2GM80</accession>
<keyword evidence="3" id="KW-1185">Reference proteome</keyword>
<comment type="caution">
    <text evidence="1">The sequence shown here is derived from an EMBL/GenBank/DDBJ whole genome shotgun (WGS) entry which is preliminary data.</text>
</comment>
<evidence type="ECO:0000313" key="1">
    <source>
        <dbReference type="EMBL" id="KAK8834687.1"/>
    </source>
</evidence>
<dbReference type="EMBL" id="JAPFFF010000338">
    <property type="protein sequence ID" value="KAK8834687.1"/>
    <property type="molecule type" value="Genomic_DNA"/>
</dbReference>
<proteinExistence type="predicted"/>
<dbReference type="Proteomes" id="UP001470230">
    <property type="component" value="Unassembled WGS sequence"/>
</dbReference>